<dbReference type="Proteomes" id="UP000002971">
    <property type="component" value="Unassembled WGS sequence"/>
</dbReference>
<reference evidence="1 2" key="1">
    <citation type="journal article" date="2011" name="J. Bacteriol.">
        <title>Genome Sequence of Lactobacillus ruminis SPM0211, Isolated from a Fecal Sample from a Healthy Korean.</title>
        <authorList>
            <person name="Lee S."/>
            <person name="Cho Y.J."/>
            <person name="Lee A.H."/>
            <person name="Chun J."/>
            <person name="Ha N.J."/>
            <person name="Ko G."/>
        </authorList>
    </citation>
    <scope>NUCLEOTIDE SEQUENCE [LARGE SCALE GENOMIC DNA]</scope>
    <source>
        <strain evidence="1 2">SPM0211</strain>
    </source>
</reference>
<evidence type="ECO:0000313" key="1">
    <source>
        <dbReference type="EMBL" id="EGM51277.1"/>
    </source>
</evidence>
<evidence type="ECO:0000313" key="2">
    <source>
        <dbReference type="Proteomes" id="UP000002971"/>
    </source>
</evidence>
<name>F7R1L5_9LACO</name>
<sequence>MWKEQKKSQEKRRKQWTISAILWISQKVSQVLIYSQVTMLDDFSEKNDFNYDVKCVSITK</sequence>
<gene>
    <name evidence="1" type="ORF">LRU_01589</name>
</gene>
<comment type="caution">
    <text evidence="1">The sequence shown here is derived from an EMBL/GenBank/DDBJ whole genome shotgun (WGS) entry which is preliminary data.</text>
</comment>
<protein>
    <submittedName>
        <fullName evidence="1">Uncharacterized protein</fullName>
    </submittedName>
</protein>
<accession>F7R1L5</accession>
<dbReference type="EMBL" id="AFOJ01000006">
    <property type="protein sequence ID" value="EGM51277.1"/>
    <property type="molecule type" value="Genomic_DNA"/>
</dbReference>
<dbReference type="AlphaFoldDB" id="F7R1L5"/>
<organism evidence="1 2">
    <name type="scientific">Ligilactobacillus ruminis SPM0211</name>
    <dbReference type="NCBI Taxonomy" id="1040964"/>
    <lineage>
        <taxon>Bacteria</taxon>
        <taxon>Bacillati</taxon>
        <taxon>Bacillota</taxon>
        <taxon>Bacilli</taxon>
        <taxon>Lactobacillales</taxon>
        <taxon>Lactobacillaceae</taxon>
        <taxon>Ligilactobacillus</taxon>
    </lineage>
</organism>
<proteinExistence type="predicted"/>